<evidence type="ECO:0000313" key="2">
    <source>
        <dbReference type="EnsemblPlants" id="Solyc00g010525.1.1"/>
    </source>
</evidence>
<dbReference type="PANTHER" id="PTHR33187:SF11">
    <property type="entry name" value="AMINOTRANSFERASE-LIKE PLANT MOBILE DOMAIN-CONTAINING PROTEIN"/>
    <property type="match status" value="1"/>
</dbReference>
<reference evidence="2" key="2">
    <citation type="submission" date="2019-04" db="UniProtKB">
        <authorList>
            <consortium name="EnsemblPlants"/>
        </authorList>
    </citation>
    <scope>IDENTIFICATION</scope>
    <source>
        <strain evidence="2">cv. Heinz 1706</strain>
    </source>
</reference>
<accession>A0A494G8M0</accession>
<dbReference type="PANTHER" id="PTHR33187">
    <property type="entry name" value="WU:FI09B08"/>
    <property type="match status" value="1"/>
</dbReference>
<proteinExistence type="predicted"/>
<organism evidence="2">
    <name type="scientific">Solanum lycopersicum</name>
    <name type="common">Tomato</name>
    <name type="synonym">Lycopersicon esculentum</name>
    <dbReference type="NCBI Taxonomy" id="4081"/>
    <lineage>
        <taxon>Eukaryota</taxon>
        <taxon>Viridiplantae</taxon>
        <taxon>Streptophyta</taxon>
        <taxon>Embryophyta</taxon>
        <taxon>Tracheophyta</taxon>
        <taxon>Spermatophyta</taxon>
        <taxon>Magnoliopsida</taxon>
        <taxon>eudicotyledons</taxon>
        <taxon>Gunneridae</taxon>
        <taxon>Pentapetalae</taxon>
        <taxon>asterids</taxon>
        <taxon>lamiids</taxon>
        <taxon>Solanales</taxon>
        <taxon>Solanaceae</taxon>
        <taxon>Solanoideae</taxon>
        <taxon>Solaneae</taxon>
        <taxon>Solanum</taxon>
        <taxon>Solanum subgen. Lycopersicon</taxon>
    </lineage>
</organism>
<feature type="region of interest" description="Disordered" evidence="1">
    <location>
        <begin position="203"/>
        <end position="233"/>
    </location>
</feature>
<dbReference type="Gramene" id="Solyc00g010525.1.1">
    <property type="protein sequence ID" value="Solyc00g010525.1.1"/>
    <property type="gene ID" value="Solyc00g010525.1"/>
</dbReference>
<dbReference type="InParanoid" id="A0A494G8M0"/>
<evidence type="ECO:0000256" key="1">
    <source>
        <dbReference type="SAM" id="MobiDB-lite"/>
    </source>
</evidence>
<sequence>MPLGAYKNMPATSAGRSCAAEGTSLDQFIMVFGVETAGPVRRCRREPREELSFLFNSLHTLESAQPEVGSSGSKSTAHRVVSGALPPALENPEDRMSSMPSRTHNRIKSPRQGKLAKWICNFGKRIGSEGCARGSKSRTHRLSVDCSSCFRDESMSPRAGRWKDWERFLRGPFLGVEQPTQKCALNVKVKKFNQARVNGGSNYDSLKGTGLAESAGKEDPVELDSSPTLSNDLRGHTRSNDVWHGMTSLPFDCTHDWMTSDHTTGNVGRGITSPPLDSTHGRTTSGVIAHTTGLRRAWHDITAHGLHARSYNVARGMTSPPLDSTYGQTTSGVALPHYPWAAHTVGLRRAWHAIITLGSTHGRMTWGVACYHRVWEAHMVERRQALHSIIAFGQHTQSNDVERGMTSPPLDNTHSGTTSSVTCYHCLWTAHTVKLCWAWHAIIALRQYKWSNHVRRGGTSPPLDSKHGLTTLGVA</sequence>
<dbReference type="EnsemblPlants" id="Solyc00g010525.1.1">
    <property type="protein sequence ID" value="Solyc00g010525.1.1"/>
    <property type="gene ID" value="Solyc00g010525.1"/>
</dbReference>
<name>A0A494G8M0_SOLLC</name>
<keyword evidence="3" id="KW-1185">Reference proteome</keyword>
<dbReference type="AlphaFoldDB" id="A0A494G8M0"/>
<dbReference type="Proteomes" id="UP000004994">
    <property type="component" value="Unassembled WGS sequence"/>
</dbReference>
<feature type="region of interest" description="Disordered" evidence="1">
    <location>
        <begin position="83"/>
        <end position="110"/>
    </location>
</feature>
<evidence type="ECO:0000313" key="3">
    <source>
        <dbReference type="Proteomes" id="UP000004994"/>
    </source>
</evidence>
<protein>
    <submittedName>
        <fullName evidence="2">Uncharacterized protein</fullName>
    </submittedName>
</protein>
<reference evidence="2" key="1">
    <citation type="journal article" date="2012" name="Nature">
        <title>The tomato genome sequence provides insights into fleshy fruit evolution.</title>
        <authorList>
            <consortium name="Tomato Genome Consortium"/>
        </authorList>
    </citation>
    <scope>NUCLEOTIDE SEQUENCE [LARGE SCALE GENOMIC DNA]</scope>
    <source>
        <strain evidence="2">cv. Heinz 1706</strain>
    </source>
</reference>